<gene>
    <name evidence="2" type="ORF">JTE90_005070</name>
</gene>
<dbReference type="Proteomes" id="UP000827092">
    <property type="component" value="Unassembled WGS sequence"/>
</dbReference>
<feature type="chain" id="PRO_5043854476" evidence="1">
    <location>
        <begin position="29"/>
        <end position="184"/>
    </location>
</feature>
<comment type="caution">
    <text evidence="2">The sequence shown here is derived from an EMBL/GenBank/DDBJ whole genome shotgun (WGS) entry which is preliminary data.</text>
</comment>
<keyword evidence="3" id="KW-1185">Reference proteome</keyword>
<sequence length="184" mass="21497">MIGITTGMSQIALAVLLGLALSTTGSHSYKTRGSHSPWRAYETDLNSVEHNYQYYRPYNHQPSNQLQQQNYNKKSNYYGWNYPTRDQAKKKKVTNNRWKYPSSSTNSFFNKKKDMFDDWNNYLPNIDMKKIKMPNFPSIGKFATTKRPMKPAMPTREWPAYHLLPPIRMISPSLDEPPQPSRRG</sequence>
<keyword evidence="1" id="KW-0732">Signal</keyword>
<evidence type="ECO:0000256" key="1">
    <source>
        <dbReference type="SAM" id="SignalP"/>
    </source>
</evidence>
<accession>A0AAV6VBM3</accession>
<name>A0AAV6VBM3_9ARAC</name>
<evidence type="ECO:0000313" key="3">
    <source>
        <dbReference type="Proteomes" id="UP000827092"/>
    </source>
</evidence>
<organism evidence="2 3">
    <name type="scientific">Oedothorax gibbosus</name>
    <dbReference type="NCBI Taxonomy" id="931172"/>
    <lineage>
        <taxon>Eukaryota</taxon>
        <taxon>Metazoa</taxon>
        <taxon>Ecdysozoa</taxon>
        <taxon>Arthropoda</taxon>
        <taxon>Chelicerata</taxon>
        <taxon>Arachnida</taxon>
        <taxon>Araneae</taxon>
        <taxon>Araneomorphae</taxon>
        <taxon>Entelegynae</taxon>
        <taxon>Araneoidea</taxon>
        <taxon>Linyphiidae</taxon>
        <taxon>Erigoninae</taxon>
        <taxon>Oedothorax</taxon>
    </lineage>
</organism>
<dbReference type="EMBL" id="JAFNEN010000115">
    <property type="protein sequence ID" value="KAG8193776.1"/>
    <property type="molecule type" value="Genomic_DNA"/>
</dbReference>
<protein>
    <submittedName>
        <fullName evidence="2">Uncharacterized protein</fullName>
    </submittedName>
</protein>
<evidence type="ECO:0000313" key="2">
    <source>
        <dbReference type="EMBL" id="KAG8193776.1"/>
    </source>
</evidence>
<feature type="signal peptide" evidence="1">
    <location>
        <begin position="1"/>
        <end position="28"/>
    </location>
</feature>
<dbReference type="AlphaFoldDB" id="A0AAV6VBM3"/>
<reference evidence="2 3" key="1">
    <citation type="journal article" date="2022" name="Nat. Ecol. Evol.">
        <title>A masculinizing supergene underlies an exaggerated male reproductive morph in a spider.</title>
        <authorList>
            <person name="Hendrickx F."/>
            <person name="De Corte Z."/>
            <person name="Sonet G."/>
            <person name="Van Belleghem S.M."/>
            <person name="Kostlbacher S."/>
            <person name="Vangestel C."/>
        </authorList>
    </citation>
    <scope>NUCLEOTIDE SEQUENCE [LARGE SCALE GENOMIC DNA]</scope>
    <source>
        <strain evidence="2">W744_W776</strain>
    </source>
</reference>
<proteinExistence type="predicted"/>